<evidence type="ECO:0000259" key="1">
    <source>
        <dbReference type="Pfam" id="PF10615"/>
    </source>
</evidence>
<dbReference type="InterPro" id="IPR037119">
    <property type="entry name" value="Haem_oxidase_HugZ-like_sf"/>
</dbReference>
<evidence type="ECO:0000313" key="3">
    <source>
        <dbReference type="Proteomes" id="UP001165074"/>
    </source>
</evidence>
<organism evidence="2 3">
    <name type="scientific">Actinoallomurus iriomotensis</name>
    <dbReference type="NCBI Taxonomy" id="478107"/>
    <lineage>
        <taxon>Bacteria</taxon>
        <taxon>Bacillati</taxon>
        <taxon>Actinomycetota</taxon>
        <taxon>Actinomycetes</taxon>
        <taxon>Streptosporangiales</taxon>
        <taxon>Thermomonosporaceae</taxon>
        <taxon>Actinoallomurus</taxon>
    </lineage>
</organism>
<dbReference type="SUPFAM" id="SSF50475">
    <property type="entry name" value="FMN-binding split barrel"/>
    <property type="match status" value="1"/>
</dbReference>
<dbReference type="RefSeq" id="WP_285572929.1">
    <property type="nucleotide sequence ID" value="NZ_BSTK01000005.1"/>
</dbReference>
<reference evidence="2" key="1">
    <citation type="submission" date="2023-03" db="EMBL/GenBank/DDBJ databases">
        <title>Actinoallomurus iriomotensis NBRC 103684.</title>
        <authorList>
            <person name="Ichikawa N."/>
            <person name="Sato H."/>
            <person name="Tonouchi N."/>
        </authorList>
    </citation>
    <scope>NUCLEOTIDE SEQUENCE</scope>
    <source>
        <strain evidence="2">NBRC 103684</strain>
    </source>
</reference>
<feature type="domain" description="DUF2470" evidence="1">
    <location>
        <begin position="151"/>
        <end position="213"/>
    </location>
</feature>
<dbReference type="AlphaFoldDB" id="A0A9W6S1X8"/>
<protein>
    <recommendedName>
        <fullName evidence="1">DUF2470 domain-containing protein</fullName>
    </recommendedName>
</protein>
<name>A0A9W6S1X8_9ACTN</name>
<dbReference type="Gene3D" id="3.20.180.10">
    <property type="entry name" value="PNP-oxidase-like"/>
    <property type="match status" value="1"/>
</dbReference>
<evidence type="ECO:0000313" key="2">
    <source>
        <dbReference type="EMBL" id="GLY85771.1"/>
    </source>
</evidence>
<accession>A0A9W6S1X8</accession>
<sequence length="240" mass="25581">MSATDHPTASVAEPTPAELVRSVLAAARSLTLTTEAHRVDLVGLHSLEAPGRLLLNVPAGSHVGAEVARAPGGDLAASLEFTDVAPVSVPDRIRARVLLGGWLSVDGQGANAEALCFETVTAELGHDGRRFELEVDELTAAEPDPLAATEAELLTHLAGAHGDAVELLAQLVDHRSLLGVTRVDPLRFDRYGIVLRLTRASGYHDVRLPFPVPPRNPAHGVLQMRALLTRAKACPRRSRR</sequence>
<dbReference type="Proteomes" id="UP001165074">
    <property type="component" value="Unassembled WGS sequence"/>
</dbReference>
<proteinExistence type="predicted"/>
<dbReference type="InterPro" id="IPR019595">
    <property type="entry name" value="DUF2470"/>
</dbReference>
<comment type="caution">
    <text evidence="2">The sequence shown here is derived from an EMBL/GenBank/DDBJ whole genome shotgun (WGS) entry which is preliminary data.</text>
</comment>
<gene>
    <name evidence="2" type="ORF">Airi02_037000</name>
</gene>
<dbReference type="Pfam" id="PF10615">
    <property type="entry name" value="DUF2470"/>
    <property type="match status" value="1"/>
</dbReference>
<keyword evidence="3" id="KW-1185">Reference proteome</keyword>
<dbReference type="EMBL" id="BSTK01000005">
    <property type="protein sequence ID" value="GLY85771.1"/>
    <property type="molecule type" value="Genomic_DNA"/>
</dbReference>